<evidence type="ECO:0000259" key="5">
    <source>
        <dbReference type="PROSITE" id="PS50122"/>
    </source>
</evidence>
<keyword evidence="7" id="KW-1185">Reference proteome</keyword>
<dbReference type="InterPro" id="IPR011247">
    <property type="entry name" value="Chemotax_prot-Glu_Me-esterase"/>
</dbReference>
<evidence type="ECO:0000256" key="3">
    <source>
        <dbReference type="ARBA" id="ARBA00048267"/>
    </source>
</evidence>
<dbReference type="PANTHER" id="PTHR42872:SF6">
    <property type="entry name" value="PROTEIN-GLUTAMATE METHYLESTERASE_PROTEIN-GLUTAMINE GLUTAMINASE"/>
    <property type="match status" value="1"/>
</dbReference>
<name>A0A239IHM3_9BURK</name>
<feature type="active site" evidence="4">
    <location>
        <position position="130"/>
    </location>
</feature>
<proteinExistence type="predicted"/>
<evidence type="ECO:0000256" key="2">
    <source>
        <dbReference type="ARBA" id="ARBA00039140"/>
    </source>
</evidence>
<sequence>MSINKVVVIGTSVGGMNALQRLLGRLPPDFPAAVLVVMHIGSHYSVLPMILKRGVGMPLRHAEDNESVQPGTVLIAPPDHHMLVEDGLIRLSHGAKENFARPAIDPLFRCAAVYYRENAIGVILTGVLDDGTIGLQAVKAYGGVALVQDPDEADEPEMPRSALQYVPVDDCMPLDGLAQRLIELTAPENTAQRPEPMAAAEWDRTEVQSHFALRQRTDIDILGRIATPAGIACPECHGGLWQVNGVSPLQFRCHTGHSYTEQTLFNGQESAIEEAMWAALRALHEKQMLLKRLAASAKQTGREHAAEEHEASARALANYAETLRSILTGRQRK</sequence>
<dbReference type="Pfam" id="PF01339">
    <property type="entry name" value="CheB_methylest"/>
    <property type="match status" value="1"/>
</dbReference>
<protein>
    <recommendedName>
        <fullName evidence="2">protein-glutamate methylesterase</fullName>
        <ecNumber evidence="2">3.1.1.61</ecNumber>
    </recommendedName>
</protein>
<evidence type="ECO:0000256" key="1">
    <source>
        <dbReference type="ARBA" id="ARBA00022801"/>
    </source>
</evidence>
<feature type="active site" evidence="4">
    <location>
        <position position="12"/>
    </location>
</feature>
<gene>
    <name evidence="6" type="ORF">SAMN06265795_109117</name>
</gene>
<reference evidence="6 7" key="1">
    <citation type="submission" date="2017-06" db="EMBL/GenBank/DDBJ databases">
        <authorList>
            <person name="Kim H.J."/>
            <person name="Triplett B.A."/>
        </authorList>
    </citation>
    <scope>NUCLEOTIDE SEQUENCE [LARGE SCALE GENOMIC DNA]</scope>
    <source>
        <strain evidence="6 7">U15</strain>
    </source>
</reference>
<keyword evidence="1 4" id="KW-0378">Hydrolase</keyword>
<dbReference type="SUPFAM" id="SSF52738">
    <property type="entry name" value="Methylesterase CheB, C-terminal domain"/>
    <property type="match status" value="1"/>
</dbReference>
<accession>A0A239IHM3</accession>
<evidence type="ECO:0000313" key="7">
    <source>
        <dbReference type="Proteomes" id="UP000198284"/>
    </source>
</evidence>
<dbReference type="GO" id="GO:0006935">
    <property type="term" value="P:chemotaxis"/>
    <property type="evidence" value="ECO:0007669"/>
    <property type="project" value="UniProtKB-UniRule"/>
</dbReference>
<dbReference type="GO" id="GO:0005737">
    <property type="term" value="C:cytoplasm"/>
    <property type="evidence" value="ECO:0007669"/>
    <property type="project" value="InterPro"/>
</dbReference>
<dbReference type="Proteomes" id="UP000198284">
    <property type="component" value="Unassembled WGS sequence"/>
</dbReference>
<dbReference type="Gene3D" id="3.40.50.180">
    <property type="entry name" value="Methylesterase CheB, C-terminal domain"/>
    <property type="match status" value="1"/>
</dbReference>
<dbReference type="PANTHER" id="PTHR42872">
    <property type="entry name" value="PROTEIN-GLUTAMATE METHYLESTERASE/PROTEIN-GLUTAMINE GLUTAMINASE"/>
    <property type="match status" value="1"/>
</dbReference>
<dbReference type="CDD" id="cd16433">
    <property type="entry name" value="CheB"/>
    <property type="match status" value="1"/>
</dbReference>
<evidence type="ECO:0000256" key="4">
    <source>
        <dbReference type="PROSITE-ProRule" id="PRU00050"/>
    </source>
</evidence>
<organism evidence="6 7">
    <name type="scientific">Noviherbaspirillum humi</name>
    <dbReference type="NCBI Taxonomy" id="1688639"/>
    <lineage>
        <taxon>Bacteria</taxon>
        <taxon>Pseudomonadati</taxon>
        <taxon>Pseudomonadota</taxon>
        <taxon>Betaproteobacteria</taxon>
        <taxon>Burkholderiales</taxon>
        <taxon>Oxalobacteraceae</taxon>
        <taxon>Noviherbaspirillum</taxon>
    </lineage>
</organism>
<evidence type="ECO:0000313" key="6">
    <source>
        <dbReference type="EMBL" id="SNS93107.1"/>
    </source>
</evidence>
<dbReference type="PIRSF" id="PIRSF036461">
    <property type="entry name" value="Chmtx_methlestr"/>
    <property type="match status" value="1"/>
</dbReference>
<dbReference type="InterPro" id="IPR000673">
    <property type="entry name" value="Sig_transdc_resp-reg_Me-estase"/>
</dbReference>
<feature type="active site" evidence="4">
    <location>
        <position position="39"/>
    </location>
</feature>
<keyword evidence="4" id="KW-0145">Chemotaxis</keyword>
<dbReference type="InterPro" id="IPR035909">
    <property type="entry name" value="CheB_C"/>
</dbReference>
<dbReference type="RefSeq" id="WP_176442488.1">
    <property type="nucleotide sequence ID" value="NZ_FZOT01000009.1"/>
</dbReference>
<dbReference type="EMBL" id="FZOT01000009">
    <property type="protein sequence ID" value="SNS93107.1"/>
    <property type="molecule type" value="Genomic_DNA"/>
</dbReference>
<dbReference type="GO" id="GO:0000156">
    <property type="term" value="F:phosphorelay response regulator activity"/>
    <property type="evidence" value="ECO:0007669"/>
    <property type="project" value="InterPro"/>
</dbReference>
<dbReference type="AlphaFoldDB" id="A0A239IHM3"/>
<dbReference type="GO" id="GO:0008984">
    <property type="term" value="F:protein-glutamate methylesterase activity"/>
    <property type="evidence" value="ECO:0007669"/>
    <property type="project" value="UniProtKB-EC"/>
</dbReference>
<comment type="catalytic activity">
    <reaction evidence="3">
        <text>[protein]-L-glutamate 5-O-methyl ester + H2O = L-glutamyl-[protein] + methanol + H(+)</text>
        <dbReference type="Rhea" id="RHEA:23236"/>
        <dbReference type="Rhea" id="RHEA-COMP:10208"/>
        <dbReference type="Rhea" id="RHEA-COMP:10311"/>
        <dbReference type="ChEBI" id="CHEBI:15377"/>
        <dbReference type="ChEBI" id="CHEBI:15378"/>
        <dbReference type="ChEBI" id="CHEBI:17790"/>
        <dbReference type="ChEBI" id="CHEBI:29973"/>
        <dbReference type="ChEBI" id="CHEBI:82795"/>
        <dbReference type="EC" id="3.1.1.61"/>
    </reaction>
</comment>
<dbReference type="EC" id="3.1.1.61" evidence="2"/>
<dbReference type="PROSITE" id="PS50122">
    <property type="entry name" value="CHEB"/>
    <property type="match status" value="1"/>
</dbReference>
<feature type="domain" description="CheB-type methylesterase" evidence="5">
    <location>
        <begin position="1"/>
        <end position="188"/>
    </location>
</feature>